<name>A0A348ALC7_9FIRM</name>
<feature type="domain" description="External alternative NADH-ubiquinone oxidoreductase-like C-terminal" evidence="11">
    <location>
        <begin position="348"/>
        <end position="403"/>
    </location>
</feature>
<dbReference type="InterPro" id="IPR023753">
    <property type="entry name" value="FAD/NAD-binding_dom"/>
</dbReference>
<feature type="transmembrane region" description="Helical" evidence="9">
    <location>
        <begin position="365"/>
        <end position="385"/>
    </location>
</feature>
<proteinExistence type="inferred from homology"/>
<evidence type="ECO:0000256" key="5">
    <source>
        <dbReference type="ARBA" id="ARBA00022946"/>
    </source>
</evidence>
<comment type="similarity">
    <text evidence="1">Belongs to the NADH dehydrogenase family.</text>
</comment>
<comment type="catalytic activity">
    <reaction evidence="8">
        <text>a quinone + NADH + H(+) = a quinol + NAD(+)</text>
        <dbReference type="Rhea" id="RHEA:46160"/>
        <dbReference type="ChEBI" id="CHEBI:15378"/>
        <dbReference type="ChEBI" id="CHEBI:24646"/>
        <dbReference type="ChEBI" id="CHEBI:57540"/>
        <dbReference type="ChEBI" id="CHEBI:57945"/>
        <dbReference type="ChEBI" id="CHEBI:132124"/>
        <dbReference type="EC" id="1.6.5.9"/>
    </reaction>
</comment>
<dbReference type="Proteomes" id="UP000276437">
    <property type="component" value="Chromosome"/>
</dbReference>
<gene>
    <name evidence="12" type="primary">yjlD</name>
    <name evidence="12" type="ORF">MAMMFC1_02560</name>
</gene>
<keyword evidence="6 12" id="KW-0560">Oxidoreductase</keyword>
<keyword evidence="7" id="KW-0520">NAD</keyword>
<evidence type="ECO:0000259" key="11">
    <source>
        <dbReference type="Pfam" id="PF22366"/>
    </source>
</evidence>
<keyword evidence="5" id="KW-0809">Transit peptide</keyword>
<evidence type="ECO:0000256" key="3">
    <source>
        <dbReference type="ARBA" id="ARBA00022630"/>
    </source>
</evidence>
<keyword evidence="13" id="KW-1185">Reference proteome</keyword>
<evidence type="ECO:0000256" key="4">
    <source>
        <dbReference type="ARBA" id="ARBA00022827"/>
    </source>
</evidence>
<sequence>MMQTLPHVVIVGAGFGGLWAARELAGAPVSVTLIDRNNYHLFQPLLYQVATAELAPEDIVYPVRSIFRHQKNLQFRMAEVEGADFNAKLLHTSIGNIGYDYLILAVGGINNYFGIRSVAENGLGLKNVNDAMAIRNQILKSVEMAMQETDAKVRQALMTFVVVGGGPTGVESAGALSELLHLVLPKDYLGFDFSQTRIILLQSSNRLLAEMPEPLSKETVAVLTRKKIEVRLGNPVIDFDGTTVTLKDGQTISAHTLIWAAGIQAASLAGKLGVRQARLGRIVVDPTLQVPDHPEVFVVGDVAYLEDNGQPLPMIAPVATQQAKTAVANIRRLLAGKPPENFTYRNPGVLATIGRNSAVAYFGRWQFHGFIAWVMWLVIHILRLIGFRNRLTVLSNWAWDYFFYERAVRFILHGPCDESDKLLICSLPDDTK</sequence>
<dbReference type="SUPFAM" id="SSF51905">
    <property type="entry name" value="FAD/NAD(P)-binding domain"/>
    <property type="match status" value="1"/>
</dbReference>
<dbReference type="PANTHER" id="PTHR43706:SF47">
    <property type="entry name" value="EXTERNAL NADH-UBIQUINONE OXIDOREDUCTASE 1, MITOCHONDRIAL-RELATED"/>
    <property type="match status" value="1"/>
</dbReference>
<keyword evidence="3" id="KW-0285">Flavoprotein</keyword>
<keyword evidence="9" id="KW-0812">Transmembrane</keyword>
<evidence type="ECO:0000313" key="12">
    <source>
        <dbReference type="EMBL" id="BBB91875.1"/>
    </source>
</evidence>
<dbReference type="AlphaFoldDB" id="A0A348ALC7"/>
<evidence type="ECO:0000256" key="9">
    <source>
        <dbReference type="SAM" id="Phobius"/>
    </source>
</evidence>
<feature type="domain" description="FAD/NAD(P)-binding" evidence="10">
    <location>
        <begin position="7"/>
        <end position="323"/>
    </location>
</feature>
<dbReference type="Pfam" id="PF07992">
    <property type="entry name" value="Pyr_redox_2"/>
    <property type="match status" value="1"/>
</dbReference>
<keyword evidence="4" id="KW-0274">FAD</keyword>
<evidence type="ECO:0000256" key="6">
    <source>
        <dbReference type="ARBA" id="ARBA00023002"/>
    </source>
</evidence>
<dbReference type="InterPro" id="IPR054585">
    <property type="entry name" value="NDH2-like_C"/>
</dbReference>
<accession>A0A348ALC7</accession>
<dbReference type="RefSeq" id="WP_126308842.1">
    <property type="nucleotide sequence ID" value="NZ_AP018449.1"/>
</dbReference>
<evidence type="ECO:0000256" key="1">
    <source>
        <dbReference type="ARBA" id="ARBA00005272"/>
    </source>
</evidence>
<dbReference type="OrthoDB" id="9784880at2"/>
<keyword evidence="9" id="KW-0472">Membrane</keyword>
<dbReference type="GO" id="GO:0050136">
    <property type="term" value="F:NADH dehydrogenase (quinone) (non-electrogenic) activity"/>
    <property type="evidence" value="ECO:0007669"/>
    <property type="project" value="UniProtKB-EC"/>
</dbReference>
<dbReference type="PRINTS" id="PR00368">
    <property type="entry name" value="FADPNR"/>
</dbReference>
<evidence type="ECO:0000313" key="13">
    <source>
        <dbReference type="Proteomes" id="UP000276437"/>
    </source>
</evidence>
<keyword evidence="9" id="KW-1133">Transmembrane helix</keyword>
<dbReference type="PRINTS" id="PR00411">
    <property type="entry name" value="PNDRDTASEI"/>
</dbReference>
<evidence type="ECO:0000259" key="10">
    <source>
        <dbReference type="Pfam" id="PF07992"/>
    </source>
</evidence>
<protein>
    <recommendedName>
        <fullName evidence="2">NADH:ubiquinone reductase (non-electrogenic)</fullName>
        <ecNumber evidence="2">1.6.5.9</ecNumber>
    </recommendedName>
</protein>
<dbReference type="InterPro" id="IPR036188">
    <property type="entry name" value="FAD/NAD-bd_sf"/>
</dbReference>
<evidence type="ECO:0000256" key="2">
    <source>
        <dbReference type="ARBA" id="ARBA00012637"/>
    </source>
</evidence>
<dbReference type="EMBL" id="AP018449">
    <property type="protein sequence ID" value="BBB91875.1"/>
    <property type="molecule type" value="Genomic_DNA"/>
</dbReference>
<dbReference type="InterPro" id="IPR045024">
    <property type="entry name" value="NDH-2"/>
</dbReference>
<dbReference type="PANTHER" id="PTHR43706">
    <property type="entry name" value="NADH DEHYDROGENASE"/>
    <property type="match status" value="1"/>
</dbReference>
<evidence type="ECO:0000256" key="8">
    <source>
        <dbReference type="ARBA" id="ARBA00047599"/>
    </source>
</evidence>
<dbReference type="EC" id="1.6.5.9" evidence="2"/>
<dbReference type="KEGG" id="mana:MAMMFC1_02560"/>
<dbReference type="Pfam" id="PF22366">
    <property type="entry name" value="NDH2_C"/>
    <property type="match status" value="1"/>
</dbReference>
<evidence type="ECO:0000256" key="7">
    <source>
        <dbReference type="ARBA" id="ARBA00023027"/>
    </source>
</evidence>
<organism evidence="12 13">
    <name type="scientific">Methylomusa anaerophila</name>
    <dbReference type="NCBI Taxonomy" id="1930071"/>
    <lineage>
        <taxon>Bacteria</taxon>
        <taxon>Bacillati</taxon>
        <taxon>Bacillota</taxon>
        <taxon>Negativicutes</taxon>
        <taxon>Selenomonadales</taxon>
        <taxon>Sporomusaceae</taxon>
        <taxon>Methylomusa</taxon>
    </lineage>
</organism>
<reference evidence="12 13" key="1">
    <citation type="journal article" date="2018" name="Int. J. Syst. Evol. Microbiol.">
        <title>Methylomusa anaerophila gen. nov., sp. nov., an anaerobic methanol-utilizing bacterium isolated from a microbial fuel cell.</title>
        <authorList>
            <person name="Amano N."/>
            <person name="Yamamuro A."/>
            <person name="Miyahara M."/>
            <person name="Kouzuma A."/>
            <person name="Abe T."/>
            <person name="Watanabe K."/>
        </authorList>
    </citation>
    <scope>NUCLEOTIDE SEQUENCE [LARGE SCALE GENOMIC DNA]</scope>
    <source>
        <strain evidence="12 13">MMFC1</strain>
    </source>
</reference>
<dbReference type="Gene3D" id="3.50.50.100">
    <property type="match status" value="1"/>
</dbReference>